<reference evidence="6 7" key="1">
    <citation type="submission" date="2017-06" db="EMBL/GenBank/DDBJ databases">
        <authorList>
            <person name="Kim H.J."/>
            <person name="Triplett B.A."/>
        </authorList>
    </citation>
    <scope>NUCLEOTIDE SEQUENCE [LARGE SCALE GENOMIC DNA]</scope>
    <source>
        <strain evidence="6 7">DSM 14713</strain>
    </source>
</reference>
<accession>A0A250INQ9</accession>
<feature type="domain" description="ABC transporter" evidence="5">
    <location>
        <begin position="4"/>
        <end position="235"/>
    </location>
</feature>
<evidence type="ECO:0000256" key="1">
    <source>
        <dbReference type="ARBA" id="ARBA00005417"/>
    </source>
</evidence>
<dbReference type="RefSeq" id="WP_179956330.1">
    <property type="nucleotide sequence ID" value="NZ_CP022163.1"/>
</dbReference>
<dbReference type="PROSITE" id="PS00211">
    <property type="entry name" value="ABC_TRANSPORTER_1"/>
    <property type="match status" value="1"/>
</dbReference>
<dbReference type="PANTHER" id="PTHR43335">
    <property type="entry name" value="ABC TRANSPORTER, ATP-BINDING PROTEIN"/>
    <property type="match status" value="1"/>
</dbReference>
<evidence type="ECO:0000256" key="3">
    <source>
        <dbReference type="ARBA" id="ARBA00022741"/>
    </source>
</evidence>
<organism evidence="6 7">
    <name type="scientific">Melittangium boletus DSM 14713</name>
    <dbReference type="NCBI Taxonomy" id="1294270"/>
    <lineage>
        <taxon>Bacteria</taxon>
        <taxon>Pseudomonadati</taxon>
        <taxon>Myxococcota</taxon>
        <taxon>Myxococcia</taxon>
        <taxon>Myxococcales</taxon>
        <taxon>Cystobacterineae</taxon>
        <taxon>Archangiaceae</taxon>
        <taxon>Melittangium</taxon>
    </lineage>
</organism>
<dbReference type="EMBL" id="CP022163">
    <property type="protein sequence ID" value="ATB32862.1"/>
    <property type="molecule type" value="Genomic_DNA"/>
</dbReference>
<dbReference type="GO" id="GO:0005524">
    <property type="term" value="F:ATP binding"/>
    <property type="evidence" value="ECO:0007669"/>
    <property type="project" value="UniProtKB-KW"/>
</dbReference>
<name>A0A250INQ9_9BACT</name>
<dbReference type="SMART" id="SM00382">
    <property type="entry name" value="AAA"/>
    <property type="match status" value="1"/>
</dbReference>
<keyword evidence="3" id="KW-0547">Nucleotide-binding</keyword>
<proteinExistence type="inferred from homology"/>
<dbReference type="InterPro" id="IPR027417">
    <property type="entry name" value="P-loop_NTPase"/>
</dbReference>
<dbReference type="Gene3D" id="3.40.50.300">
    <property type="entry name" value="P-loop containing nucleotide triphosphate hydrolases"/>
    <property type="match status" value="1"/>
</dbReference>
<dbReference type="InterPro" id="IPR003439">
    <property type="entry name" value="ABC_transporter-like_ATP-bd"/>
</dbReference>
<dbReference type="Pfam" id="PF00005">
    <property type="entry name" value="ABC_tran"/>
    <property type="match status" value="1"/>
</dbReference>
<dbReference type="SUPFAM" id="SSF52540">
    <property type="entry name" value="P-loop containing nucleoside triphosphate hydrolases"/>
    <property type="match status" value="1"/>
</dbReference>
<dbReference type="PROSITE" id="PS50893">
    <property type="entry name" value="ABC_TRANSPORTER_2"/>
    <property type="match status" value="1"/>
</dbReference>
<evidence type="ECO:0000313" key="7">
    <source>
        <dbReference type="Proteomes" id="UP000217289"/>
    </source>
</evidence>
<dbReference type="InterPro" id="IPR017871">
    <property type="entry name" value="ABC_transporter-like_CS"/>
</dbReference>
<dbReference type="CDD" id="cd03230">
    <property type="entry name" value="ABC_DR_subfamily_A"/>
    <property type="match status" value="1"/>
</dbReference>
<keyword evidence="7" id="KW-1185">Reference proteome</keyword>
<evidence type="ECO:0000313" key="6">
    <source>
        <dbReference type="EMBL" id="ATB32862.1"/>
    </source>
</evidence>
<evidence type="ECO:0000256" key="2">
    <source>
        <dbReference type="ARBA" id="ARBA00022448"/>
    </source>
</evidence>
<dbReference type="GO" id="GO:0016887">
    <property type="term" value="F:ATP hydrolysis activity"/>
    <property type="evidence" value="ECO:0007669"/>
    <property type="project" value="InterPro"/>
</dbReference>
<sequence length="302" mass="32494">MIAIEVVGLRKSYRRWWRPGHEALRGVDLCVPGGSAFGLIGPNGAGKTTFIKSILGIVQPTAGTVRVLGGSPEDPRIRARIGYLPERLHLPGSWLAPTFLATVTRLKGMTPDPAANQRLLERVGLAEARGRRIGGYSKGMRQRLGLAAALLGDPELLILDEPTDGIDPLGRVEVRRILQEEVRRGATLFLNSHLLAETERVCDRVAILARGQLLREGRLEELSRGGALWTVRFAPGADAHALAAAGFVAAETEGLYRVEAADAAELNAALDKARAMGALLVELRREARDLEAVLTSAMEVAA</sequence>
<protein>
    <submittedName>
        <fullName evidence="6">ABC transporter ATP-binding protein</fullName>
    </submittedName>
</protein>
<keyword evidence="2" id="KW-0813">Transport</keyword>
<dbReference type="AlphaFoldDB" id="A0A250INQ9"/>
<evidence type="ECO:0000256" key="4">
    <source>
        <dbReference type="ARBA" id="ARBA00022840"/>
    </source>
</evidence>
<evidence type="ECO:0000259" key="5">
    <source>
        <dbReference type="PROSITE" id="PS50893"/>
    </source>
</evidence>
<comment type="similarity">
    <text evidence="1">Belongs to the ABC transporter superfamily.</text>
</comment>
<keyword evidence="4 6" id="KW-0067">ATP-binding</keyword>
<dbReference type="Proteomes" id="UP000217289">
    <property type="component" value="Chromosome"/>
</dbReference>
<dbReference type="KEGG" id="mbd:MEBOL_006351"/>
<dbReference type="InterPro" id="IPR003593">
    <property type="entry name" value="AAA+_ATPase"/>
</dbReference>
<gene>
    <name evidence="6" type="ORF">MEBOL_006351</name>
</gene>